<evidence type="ECO:0000313" key="11">
    <source>
        <dbReference type="EMBL" id="AVO48688.1"/>
    </source>
</evidence>
<evidence type="ECO:0000256" key="7">
    <source>
        <dbReference type="ARBA" id="ARBA00022692"/>
    </source>
</evidence>
<keyword evidence="5" id="KW-1003">Cell membrane</keyword>
<evidence type="ECO:0000313" key="12">
    <source>
        <dbReference type="Proteomes" id="UP000237925"/>
    </source>
</evidence>
<dbReference type="AlphaFoldDB" id="A0A2R3QA74"/>
<evidence type="ECO:0000256" key="4">
    <source>
        <dbReference type="ARBA" id="ARBA00022448"/>
    </source>
</evidence>
<dbReference type="Pfam" id="PF01203">
    <property type="entry name" value="T2SSN"/>
    <property type="match status" value="1"/>
</dbReference>
<comment type="subcellular location">
    <subcellularLocation>
        <location evidence="1">Cell inner membrane</location>
    </subcellularLocation>
</comment>
<keyword evidence="6" id="KW-0997">Cell inner membrane</keyword>
<dbReference type="KEGG" id="mela:C6568_04980"/>
<organism evidence="11 12">
    <name type="scientific">Melaminivora suipulveris</name>
    <dbReference type="NCBI Taxonomy" id="2109913"/>
    <lineage>
        <taxon>Bacteria</taxon>
        <taxon>Pseudomonadati</taxon>
        <taxon>Pseudomonadota</taxon>
        <taxon>Betaproteobacteria</taxon>
        <taxon>Burkholderiales</taxon>
        <taxon>Comamonadaceae</taxon>
        <taxon>Melaminivora</taxon>
    </lineage>
</organism>
<evidence type="ECO:0000256" key="10">
    <source>
        <dbReference type="ARBA" id="ARBA00030772"/>
    </source>
</evidence>
<dbReference type="GO" id="GO:0005886">
    <property type="term" value="C:plasma membrane"/>
    <property type="evidence" value="ECO:0007669"/>
    <property type="project" value="UniProtKB-SubCell"/>
</dbReference>
<evidence type="ECO:0000256" key="8">
    <source>
        <dbReference type="ARBA" id="ARBA00022927"/>
    </source>
</evidence>
<dbReference type="Proteomes" id="UP000237925">
    <property type="component" value="Chromosome"/>
</dbReference>
<keyword evidence="7" id="KW-0812">Transmembrane</keyword>
<sequence>MARWCWPCRRVDRPPNPSCTVPHPRAHLTKPFVPRPLRTTLPLSAHSATRAPWSWALAGACLGAAGIALAAAPARWLAAGVERASGGQVLLHDARGTLWNGSAQPVLTGGPGSQDSAALPARLHWRLRPAWAGARVQLSADCCTSTPLALHATAGWRALRLQVVDGRSQWPAAILAGLGTPWNTVQPQGQLQVETQGLELSWAQGRMQVQGRVQLDALAMSSRLSTLQPMGSYRLTVLGGEAPTLQLATLDGALLLSGSGQWVGQRLRFTGEASAAPGREAVLANLLNIIGRRSGARSIITVG</sequence>
<gene>
    <name evidence="11" type="ORF">C6568_04980</name>
</gene>
<dbReference type="GO" id="GO:0015627">
    <property type="term" value="C:type II protein secretion system complex"/>
    <property type="evidence" value="ECO:0007669"/>
    <property type="project" value="InterPro"/>
</dbReference>
<evidence type="ECO:0000256" key="9">
    <source>
        <dbReference type="ARBA" id="ARBA00023136"/>
    </source>
</evidence>
<protein>
    <recommendedName>
        <fullName evidence="3">Type II secretion system protein N</fullName>
    </recommendedName>
    <alternativeName>
        <fullName evidence="10">General secretion pathway protein N</fullName>
    </alternativeName>
</protein>
<proteinExistence type="inferred from homology"/>
<keyword evidence="12" id="KW-1185">Reference proteome</keyword>
<evidence type="ECO:0000256" key="6">
    <source>
        <dbReference type="ARBA" id="ARBA00022519"/>
    </source>
</evidence>
<keyword evidence="4" id="KW-0813">Transport</keyword>
<dbReference type="OrthoDB" id="8558191at2"/>
<dbReference type="InterPro" id="IPR022792">
    <property type="entry name" value="T2SS_protein-GspN"/>
</dbReference>
<evidence type="ECO:0000256" key="2">
    <source>
        <dbReference type="ARBA" id="ARBA00007208"/>
    </source>
</evidence>
<name>A0A2R3QA74_9BURK</name>
<keyword evidence="8" id="KW-0653">Protein transport</keyword>
<reference evidence="11 12" key="1">
    <citation type="submission" date="2018-03" db="EMBL/GenBank/DDBJ databases">
        <title>Genome sequencing of Melaminivora sp.</title>
        <authorList>
            <person name="Kim S.-J."/>
            <person name="Heo J."/>
            <person name="Ahn J.-H."/>
            <person name="Kwon S.-W."/>
        </authorList>
    </citation>
    <scope>NUCLEOTIDE SEQUENCE [LARGE SCALE GENOMIC DNA]</scope>
    <source>
        <strain evidence="11 12">SC2-9</strain>
    </source>
</reference>
<dbReference type="GO" id="GO:0015628">
    <property type="term" value="P:protein secretion by the type II secretion system"/>
    <property type="evidence" value="ECO:0007669"/>
    <property type="project" value="InterPro"/>
</dbReference>
<comment type="similarity">
    <text evidence="2">Belongs to the GSP N family.</text>
</comment>
<accession>A0A2R3QA74</accession>
<evidence type="ECO:0000256" key="1">
    <source>
        <dbReference type="ARBA" id="ARBA00004533"/>
    </source>
</evidence>
<evidence type="ECO:0000256" key="3">
    <source>
        <dbReference type="ARBA" id="ARBA00021563"/>
    </source>
</evidence>
<dbReference type="EMBL" id="CP027667">
    <property type="protein sequence ID" value="AVO48688.1"/>
    <property type="molecule type" value="Genomic_DNA"/>
</dbReference>
<evidence type="ECO:0000256" key="5">
    <source>
        <dbReference type="ARBA" id="ARBA00022475"/>
    </source>
</evidence>
<keyword evidence="9" id="KW-0472">Membrane</keyword>